<dbReference type="CDD" id="cd03440">
    <property type="entry name" value="hot_dog"/>
    <property type="match status" value="1"/>
</dbReference>
<dbReference type="NCBIfam" id="TIGR04098">
    <property type="entry name" value="LnmK_bifunc"/>
    <property type="match status" value="1"/>
</dbReference>
<evidence type="ECO:0000313" key="1">
    <source>
        <dbReference type="EMBL" id="MCO5975173.1"/>
    </source>
</evidence>
<comment type="caution">
    <text evidence="1">The sequence shown here is derived from an EMBL/GenBank/DDBJ whole genome shotgun (WGS) entry which is preliminary data.</text>
</comment>
<dbReference type="SUPFAM" id="SSF54637">
    <property type="entry name" value="Thioesterase/thiol ester dehydrase-isomerase"/>
    <property type="match status" value="1"/>
</dbReference>
<accession>A0ABT1BGJ4</accession>
<name>A0ABT1BGJ4_9BURK</name>
<dbReference type="NCBIfam" id="TIGR04099">
    <property type="entry name" value="biosn_Pnap_2097"/>
    <property type="match status" value="1"/>
</dbReference>
<organism evidence="1 2">
    <name type="scientific">Ideonella oryzae</name>
    <dbReference type="NCBI Taxonomy" id="2937441"/>
    <lineage>
        <taxon>Bacteria</taxon>
        <taxon>Pseudomonadati</taxon>
        <taxon>Pseudomonadota</taxon>
        <taxon>Betaproteobacteria</taxon>
        <taxon>Burkholderiales</taxon>
        <taxon>Sphaerotilaceae</taxon>
        <taxon>Ideonella</taxon>
    </lineage>
</organism>
<dbReference type="InterPro" id="IPR029069">
    <property type="entry name" value="HotDog_dom_sf"/>
</dbReference>
<gene>
    <name evidence="1" type="ORF">M0L44_00360</name>
</gene>
<keyword evidence="2" id="KW-1185">Reference proteome</keyword>
<protein>
    <submittedName>
        <fullName evidence="1">Uncharacterized protein</fullName>
    </submittedName>
</protein>
<proteinExistence type="predicted"/>
<dbReference type="Gene3D" id="3.10.129.10">
    <property type="entry name" value="Hotdog Thioesterase"/>
    <property type="match status" value="1"/>
</dbReference>
<reference evidence="1 2" key="1">
    <citation type="submission" date="2022-06" db="EMBL/GenBank/DDBJ databases">
        <title>Ideonella sp. NS12-5 Genome sequencing and assembly.</title>
        <authorList>
            <person name="Jung Y."/>
        </authorList>
    </citation>
    <scope>NUCLEOTIDE SEQUENCE [LARGE SCALE GENOMIC DNA]</scope>
    <source>
        <strain evidence="1 2">NS12-5</strain>
    </source>
</reference>
<evidence type="ECO:0000313" key="2">
    <source>
        <dbReference type="Proteomes" id="UP001204851"/>
    </source>
</evidence>
<sequence length="221" mass="24329">MRSARLREVDEDKTLDLRIAHQPLGRSRHFSQQWAQGPQGEVAQLSLLTAAVVRERAGDNHTVARVPLPTGPMAADTALASAAQAADASVRAVRAQGWRERFALPTQAPLAELPVLPELADWAVTPCPYNDFNGAGLLYFASFQALADRAHGHWGLHATERAAQGVVRERQMVFHGNVNPGEALRFRLRALRHTGLGHWSWTQVQRQSDGWCVADLATLRV</sequence>
<dbReference type="RefSeq" id="WP_252767628.1">
    <property type="nucleotide sequence ID" value="NZ_JAMXMC010000001.1"/>
</dbReference>
<dbReference type="InterPro" id="IPR024091">
    <property type="entry name" value="LnmK-like_bifun_acyl/decarbox"/>
</dbReference>
<dbReference type="EMBL" id="JAMXMC010000001">
    <property type="protein sequence ID" value="MCO5975173.1"/>
    <property type="molecule type" value="Genomic_DNA"/>
</dbReference>
<dbReference type="Proteomes" id="UP001204851">
    <property type="component" value="Unassembled WGS sequence"/>
</dbReference>